<dbReference type="Pfam" id="PF02653">
    <property type="entry name" value="BPD_transp_2"/>
    <property type="match status" value="1"/>
</dbReference>
<evidence type="ECO:0000256" key="1">
    <source>
        <dbReference type="ARBA" id="ARBA00004651"/>
    </source>
</evidence>
<dbReference type="GO" id="GO:0005886">
    <property type="term" value="C:plasma membrane"/>
    <property type="evidence" value="ECO:0007669"/>
    <property type="project" value="UniProtKB-SubCell"/>
</dbReference>
<keyword evidence="3 6" id="KW-0812">Transmembrane</keyword>
<dbReference type="EMBL" id="FNHL01000003">
    <property type="protein sequence ID" value="SDM71057.1"/>
    <property type="molecule type" value="Genomic_DNA"/>
</dbReference>
<dbReference type="STRING" id="660521.SAMN04487949_2365"/>
<comment type="subcellular location">
    <subcellularLocation>
        <location evidence="1">Cell membrane</location>
        <topology evidence="1">Multi-pass membrane protein</topology>
    </subcellularLocation>
</comment>
<evidence type="ECO:0000313" key="8">
    <source>
        <dbReference type="Proteomes" id="UP000199451"/>
    </source>
</evidence>
<evidence type="ECO:0000256" key="2">
    <source>
        <dbReference type="ARBA" id="ARBA00022475"/>
    </source>
</evidence>
<organism evidence="7 8">
    <name type="scientific">Halogranum gelatinilyticum</name>
    <dbReference type="NCBI Taxonomy" id="660521"/>
    <lineage>
        <taxon>Archaea</taxon>
        <taxon>Methanobacteriati</taxon>
        <taxon>Methanobacteriota</taxon>
        <taxon>Stenosarchaea group</taxon>
        <taxon>Halobacteria</taxon>
        <taxon>Halobacteriales</taxon>
        <taxon>Haloferacaceae</taxon>
    </lineage>
</organism>
<keyword evidence="7" id="KW-0762">Sugar transport</keyword>
<feature type="transmembrane region" description="Helical" evidence="6">
    <location>
        <begin position="285"/>
        <end position="309"/>
    </location>
</feature>
<keyword evidence="8" id="KW-1185">Reference proteome</keyword>
<evidence type="ECO:0000256" key="5">
    <source>
        <dbReference type="ARBA" id="ARBA00023136"/>
    </source>
</evidence>
<gene>
    <name evidence="7" type="ORF">SAMN04487949_2365</name>
</gene>
<keyword evidence="2" id="KW-1003">Cell membrane</keyword>
<keyword evidence="4 6" id="KW-1133">Transmembrane helix</keyword>
<reference evidence="8" key="1">
    <citation type="submission" date="2016-10" db="EMBL/GenBank/DDBJ databases">
        <authorList>
            <person name="Varghese N."/>
            <person name="Submissions S."/>
        </authorList>
    </citation>
    <scope>NUCLEOTIDE SEQUENCE [LARGE SCALE GENOMIC DNA]</scope>
    <source>
        <strain evidence="8">CGMCC 1.10119</strain>
    </source>
</reference>
<keyword evidence="5 6" id="KW-0472">Membrane</keyword>
<evidence type="ECO:0000256" key="3">
    <source>
        <dbReference type="ARBA" id="ARBA00022692"/>
    </source>
</evidence>
<protein>
    <submittedName>
        <fullName evidence="7">Simple sugar transport system permease protein</fullName>
    </submittedName>
</protein>
<feature type="transmembrane region" description="Helical" evidence="6">
    <location>
        <begin position="55"/>
        <end position="73"/>
    </location>
</feature>
<evidence type="ECO:0000313" key="7">
    <source>
        <dbReference type="EMBL" id="SDM71057.1"/>
    </source>
</evidence>
<feature type="transmembrane region" description="Helical" evidence="6">
    <location>
        <begin position="85"/>
        <end position="108"/>
    </location>
</feature>
<feature type="transmembrane region" description="Helical" evidence="6">
    <location>
        <begin position="114"/>
        <end position="136"/>
    </location>
</feature>
<feature type="transmembrane region" description="Helical" evidence="6">
    <location>
        <begin position="192"/>
        <end position="217"/>
    </location>
</feature>
<accession>A0A1G9VG85</accession>
<evidence type="ECO:0000256" key="6">
    <source>
        <dbReference type="SAM" id="Phobius"/>
    </source>
</evidence>
<dbReference type="GO" id="GO:0022857">
    <property type="term" value="F:transmembrane transporter activity"/>
    <property type="evidence" value="ECO:0007669"/>
    <property type="project" value="InterPro"/>
</dbReference>
<name>A0A1G9VG85_9EURY</name>
<feature type="transmembrane region" description="Helical" evidence="6">
    <location>
        <begin position="251"/>
        <end position="273"/>
    </location>
</feature>
<feature type="transmembrane region" description="Helical" evidence="6">
    <location>
        <begin position="143"/>
        <end position="161"/>
    </location>
</feature>
<dbReference type="AlphaFoldDB" id="A0A1G9VG85"/>
<dbReference type="CDD" id="cd06580">
    <property type="entry name" value="TM_PBP1_transp_TpRbsC_like"/>
    <property type="match status" value="1"/>
</dbReference>
<keyword evidence="7" id="KW-0813">Transport</keyword>
<feature type="transmembrane region" description="Helical" evidence="6">
    <location>
        <begin position="16"/>
        <end position="35"/>
    </location>
</feature>
<dbReference type="Proteomes" id="UP000199451">
    <property type="component" value="Unassembled WGS sequence"/>
</dbReference>
<dbReference type="PANTHER" id="PTHR43370">
    <property type="entry name" value="SUGAR ABC TRANSPORTER INTEGRAL MEMBRANE PROTEIN-RELATED"/>
    <property type="match status" value="1"/>
</dbReference>
<evidence type="ECO:0000256" key="4">
    <source>
        <dbReference type="ARBA" id="ARBA00022989"/>
    </source>
</evidence>
<proteinExistence type="predicted"/>
<dbReference type="OrthoDB" id="372203at2157"/>
<dbReference type="PANTHER" id="PTHR43370:SF1">
    <property type="entry name" value="GUANOSINE ABC TRANSPORTER PERMEASE PROTEIN NUPQ"/>
    <property type="match status" value="1"/>
</dbReference>
<sequence>MSETENPLASLSYRQGIAAGTVGVFALVAVAGLLFPGSIAAELFRIITSESTLSSALRLAVPIVFAALGGIFAEKSGVINIGLEGLLIISAFTGVLVTDIVGVGQSVLFVDAVWVGFLAGIVASTLFSLLFAIVCIEFRADQIIAGLAVWLIALGLAPFAANVKYGSPNSANLGSAGTFQEWTIPVLSDIPFFGALFSATPVVYLMLIAVPVSWFVLNRTSFGKWIQASGENPKALDTVGVNVSRVRYAGVLLSGVLSGVGGAALSLSLGQFIGNGQTMVNGKGFIAIVAFLFGNYNPVGAFGASFLFAGLEAVQLRLQQVPGYAIPDTLIQTVPYVTVIVVLALVGRTKIPKAAGEHYDSGDD</sequence>
<dbReference type="RefSeq" id="WP_089697680.1">
    <property type="nucleotide sequence ID" value="NZ_FNHL01000003.1"/>
</dbReference>
<dbReference type="InterPro" id="IPR001851">
    <property type="entry name" value="ABC_transp_permease"/>
</dbReference>